<dbReference type="VEuPathDB" id="FungiDB:RhiirFUN_012038"/>
<gene>
    <name evidence="3" type="ORF">GLOIN_2v749400</name>
</gene>
<sequence>MENILTRLTRGKFINSRFLIYNKRRIFFTTANHTIQPNYFYLRHTIIVSLSRFALNNSLDNIMFSNFKDRINNGLHNMKEKQLNNGVDNVDEENIEVIPSSSNNSSNSSIGGLFPSVRRSLQSTRLQNSSSSIKSEDSSSRVDVTLFGSEDDTEIIEGFSNEKEKEETENLSEEIKEKLVKLKKYETKFPEILRLYKKLLNEKKAIETVLRENTHLDGLSDVESFEAHLRNLNIKNEVYIIILIIIFGNFWYLINFFFS</sequence>
<evidence type="ECO:0000313" key="4">
    <source>
        <dbReference type="Proteomes" id="UP000018888"/>
    </source>
</evidence>
<dbReference type="EMBL" id="AUPC02000037">
    <property type="protein sequence ID" value="POG77805.1"/>
    <property type="molecule type" value="Genomic_DNA"/>
</dbReference>
<evidence type="ECO:0000256" key="1">
    <source>
        <dbReference type="SAM" id="Coils"/>
    </source>
</evidence>
<accession>A0A2P4QJH0</accession>
<dbReference type="AlphaFoldDB" id="A0A2P4QJH0"/>
<keyword evidence="4" id="KW-1185">Reference proteome</keyword>
<comment type="caution">
    <text evidence="3">The sequence shown here is derived from an EMBL/GenBank/DDBJ whole genome shotgun (WGS) entry which is preliminary data.</text>
</comment>
<evidence type="ECO:0000256" key="2">
    <source>
        <dbReference type="SAM" id="Phobius"/>
    </source>
</evidence>
<protein>
    <submittedName>
        <fullName evidence="3">Uncharacterized protein</fullName>
    </submittedName>
</protein>
<dbReference type="Proteomes" id="UP000018888">
    <property type="component" value="Unassembled WGS sequence"/>
</dbReference>
<keyword evidence="1" id="KW-0175">Coiled coil</keyword>
<keyword evidence="2" id="KW-0812">Transmembrane</keyword>
<reference evidence="3 4" key="2">
    <citation type="journal article" date="2018" name="New Phytol.">
        <title>High intraspecific genome diversity in the model arbuscular mycorrhizal symbiont Rhizophagus irregularis.</title>
        <authorList>
            <person name="Chen E.C.H."/>
            <person name="Morin E."/>
            <person name="Beaudet D."/>
            <person name="Noel J."/>
            <person name="Yildirir G."/>
            <person name="Ndikumana S."/>
            <person name="Charron P."/>
            <person name="St-Onge C."/>
            <person name="Giorgi J."/>
            <person name="Kruger M."/>
            <person name="Marton T."/>
            <person name="Ropars J."/>
            <person name="Grigoriev I.V."/>
            <person name="Hainaut M."/>
            <person name="Henrissat B."/>
            <person name="Roux C."/>
            <person name="Martin F."/>
            <person name="Corradi N."/>
        </authorList>
    </citation>
    <scope>NUCLEOTIDE SEQUENCE [LARGE SCALE GENOMIC DNA]</scope>
    <source>
        <strain evidence="3 4">DAOM 197198</strain>
    </source>
</reference>
<reference evidence="3 4" key="1">
    <citation type="journal article" date="2013" name="Proc. Natl. Acad. Sci. U.S.A.">
        <title>Genome of an arbuscular mycorrhizal fungus provides insight into the oldest plant symbiosis.</title>
        <authorList>
            <person name="Tisserant E."/>
            <person name="Malbreil M."/>
            <person name="Kuo A."/>
            <person name="Kohler A."/>
            <person name="Symeonidi A."/>
            <person name="Balestrini R."/>
            <person name="Charron P."/>
            <person name="Duensing N."/>
            <person name="Frei Dit Frey N."/>
            <person name="Gianinazzi-Pearson V."/>
            <person name="Gilbert L.B."/>
            <person name="Handa Y."/>
            <person name="Herr J.R."/>
            <person name="Hijri M."/>
            <person name="Koul R."/>
            <person name="Kawaguchi M."/>
            <person name="Krajinski F."/>
            <person name="Lammers P.J."/>
            <person name="Masclaux F.G."/>
            <person name="Murat C."/>
            <person name="Morin E."/>
            <person name="Ndikumana S."/>
            <person name="Pagni M."/>
            <person name="Petitpierre D."/>
            <person name="Requena N."/>
            <person name="Rosikiewicz P."/>
            <person name="Riley R."/>
            <person name="Saito K."/>
            <person name="San Clemente H."/>
            <person name="Shapiro H."/>
            <person name="van Tuinen D."/>
            <person name="Becard G."/>
            <person name="Bonfante P."/>
            <person name="Paszkowski U."/>
            <person name="Shachar-Hill Y.Y."/>
            <person name="Tuskan G.A."/>
            <person name="Young P.W."/>
            <person name="Sanders I.R."/>
            <person name="Henrissat B."/>
            <person name="Rensing S.A."/>
            <person name="Grigoriev I.V."/>
            <person name="Corradi N."/>
            <person name="Roux C."/>
            <person name="Martin F."/>
        </authorList>
    </citation>
    <scope>NUCLEOTIDE SEQUENCE [LARGE SCALE GENOMIC DNA]</scope>
    <source>
        <strain evidence="3 4">DAOM 197198</strain>
    </source>
</reference>
<evidence type="ECO:0000313" key="3">
    <source>
        <dbReference type="EMBL" id="POG77805.1"/>
    </source>
</evidence>
<feature type="coiled-coil region" evidence="1">
    <location>
        <begin position="161"/>
        <end position="188"/>
    </location>
</feature>
<name>A0A2P4QJH0_RHIID</name>
<organism evidence="3 4">
    <name type="scientific">Rhizophagus irregularis (strain DAOM 181602 / DAOM 197198 / MUCL 43194)</name>
    <name type="common">Arbuscular mycorrhizal fungus</name>
    <name type="synonym">Glomus intraradices</name>
    <dbReference type="NCBI Taxonomy" id="747089"/>
    <lineage>
        <taxon>Eukaryota</taxon>
        <taxon>Fungi</taxon>
        <taxon>Fungi incertae sedis</taxon>
        <taxon>Mucoromycota</taxon>
        <taxon>Glomeromycotina</taxon>
        <taxon>Glomeromycetes</taxon>
        <taxon>Glomerales</taxon>
        <taxon>Glomeraceae</taxon>
        <taxon>Rhizophagus</taxon>
    </lineage>
</organism>
<keyword evidence="2" id="KW-1133">Transmembrane helix</keyword>
<proteinExistence type="predicted"/>
<feature type="transmembrane region" description="Helical" evidence="2">
    <location>
        <begin position="238"/>
        <end position="258"/>
    </location>
</feature>
<keyword evidence="2" id="KW-0472">Membrane</keyword>